<accession>A0A1I5NXZ0</accession>
<evidence type="ECO:0000313" key="3">
    <source>
        <dbReference type="Proteomes" id="UP000183769"/>
    </source>
</evidence>
<sequence>MNRQALATVFVAVSMVLAGCGGFAGGPSSTATPETPSTTSEPSATPTTTPDSRVSVYGDLPVNATLVWERVEAMFGETYEPPTVTVLDGRPPGRVSSFPAQLGLGEGRISSDGGVNGRYVFRNDRVQVIPRNGSPSEIERILAHEYVHAIQYRTDFVDRARESGIWRVMTEGSAVYVEDVYTRAFLGFSTIERRCEGYRTGTPYERYAAQPYCFGGQYFAETLDSPTELLSPNTTLPTTTEQVLHPGTAEGPTNLSVVDGTPSGWYTPASMDRQGELFVRTVLGVELSETRASEAAEGWGNDRLLTVTGDMEGYVWVLRWDTVDDADEFETAFVDYLDARGNETADGWRVDDHRYRLTTVDDRTVAVVTGNGTFVDAVSVGGEGGNVTVSSES</sequence>
<evidence type="ECO:0000256" key="1">
    <source>
        <dbReference type="SAM" id="MobiDB-lite"/>
    </source>
</evidence>
<proteinExistence type="predicted"/>
<dbReference type="RefSeq" id="WP_143076882.1">
    <property type="nucleotide sequence ID" value="NZ_FOXI01000002.1"/>
</dbReference>
<dbReference type="EMBL" id="FOXI01000002">
    <property type="protein sequence ID" value="SFP26669.1"/>
    <property type="molecule type" value="Genomic_DNA"/>
</dbReference>
<name>A0A1I5NXZ0_9EURY</name>
<feature type="compositionally biased region" description="Low complexity" evidence="1">
    <location>
        <begin position="27"/>
        <end position="50"/>
    </location>
</feature>
<dbReference type="PROSITE" id="PS51257">
    <property type="entry name" value="PROKAR_LIPOPROTEIN"/>
    <property type="match status" value="1"/>
</dbReference>
<feature type="region of interest" description="Disordered" evidence="1">
    <location>
        <begin position="27"/>
        <end position="55"/>
    </location>
</feature>
<dbReference type="OrthoDB" id="312460at2157"/>
<organism evidence="2 3">
    <name type="scientific">Halolamina pelagica</name>
    <dbReference type="NCBI Taxonomy" id="699431"/>
    <lineage>
        <taxon>Archaea</taxon>
        <taxon>Methanobacteriati</taxon>
        <taxon>Methanobacteriota</taxon>
        <taxon>Stenosarchaea group</taxon>
        <taxon>Halobacteria</taxon>
        <taxon>Halobacteriales</taxon>
        <taxon>Haloferacaceae</taxon>
    </lineage>
</organism>
<keyword evidence="3" id="KW-1185">Reference proteome</keyword>
<dbReference type="Proteomes" id="UP000183769">
    <property type="component" value="Unassembled WGS sequence"/>
</dbReference>
<reference evidence="3" key="1">
    <citation type="submission" date="2016-10" db="EMBL/GenBank/DDBJ databases">
        <authorList>
            <person name="Varghese N."/>
            <person name="Submissions S."/>
        </authorList>
    </citation>
    <scope>NUCLEOTIDE SEQUENCE [LARGE SCALE GENOMIC DNA]</scope>
    <source>
        <strain evidence="3">CGMCC 1.10329</strain>
    </source>
</reference>
<protein>
    <recommendedName>
        <fullName evidence="4">DUF4157 domain-containing protein</fullName>
    </recommendedName>
</protein>
<dbReference type="AlphaFoldDB" id="A0A1I5NXZ0"/>
<evidence type="ECO:0008006" key="4">
    <source>
        <dbReference type="Google" id="ProtNLM"/>
    </source>
</evidence>
<gene>
    <name evidence="2" type="ORF">SAMN05216277_102249</name>
</gene>
<evidence type="ECO:0000313" key="2">
    <source>
        <dbReference type="EMBL" id="SFP26669.1"/>
    </source>
</evidence>